<dbReference type="InterPro" id="IPR038396">
    <property type="entry name" value="SpoIIAA-like_sf"/>
</dbReference>
<dbReference type="Pfam" id="PF11964">
    <property type="entry name" value="SpoIIAA-like"/>
    <property type="match status" value="1"/>
</dbReference>
<evidence type="ECO:0000313" key="2">
    <source>
        <dbReference type="Proteomes" id="UP001139461"/>
    </source>
</evidence>
<proteinExistence type="predicted"/>
<dbReference type="RefSeq" id="WP_237602278.1">
    <property type="nucleotide sequence ID" value="NZ_JAIRBA010000007.1"/>
</dbReference>
<comment type="caution">
    <text evidence="1">The sequence shown here is derived from an EMBL/GenBank/DDBJ whole genome shotgun (WGS) entry which is preliminary data.</text>
</comment>
<dbReference type="Proteomes" id="UP001139461">
    <property type="component" value="Unassembled WGS sequence"/>
</dbReference>
<evidence type="ECO:0000313" key="1">
    <source>
        <dbReference type="EMBL" id="MCG2418467.1"/>
    </source>
</evidence>
<dbReference type="InterPro" id="IPR036513">
    <property type="entry name" value="STAS_dom_sf"/>
</dbReference>
<gene>
    <name evidence="1" type="ORF">K8089_05475</name>
</gene>
<organism evidence="1 2">
    <name type="scientific">Aequorivita vitellina</name>
    <dbReference type="NCBI Taxonomy" id="2874475"/>
    <lineage>
        <taxon>Bacteria</taxon>
        <taxon>Pseudomonadati</taxon>
        <taxon>Bacteroidota</taxon>
        <taxon>Flavobacteriia</taxon>
        <taxon>Flavobacteriales</taxon>
        <taxon>Flavobacteriaceae</taxon>
        <taxon>Aequorivita</taxon>
    </lineage>
</organism>
<dbReference type="AlphaFoldDB" id="A0A9X1QW43"/>
<accession>A0A9X1QW43</accession>
<keyword evidence="2" id="KW-1185">Reference proteome</keyword>
<name>A0A9X1QW43_9FLAO</name>
<dbReference type="SUPFAM" id="SSF52091">
    <property type="entry name" value="SpoIIaa-like"/>
    <property type="match status" value="1"/>
</dbReference>
<reference evidence="1" key="1">
    <citation type="submission" date="2021-09" db="EMBL/GenBank/DDBJ databases">
        <title>Genome of Aequorivita sp. strain F47161.</title>
        <authorList>
            <person name="Wang Y."/>
        </authorList>
    </citation>
    <scope>NUCLEOTIDE SEQUENCE</scope>
    <source>
        <strain evidence="1">F47161</strain>
    </source>
</reference>
<sequence>MFTMISGIPEDILGIVISGKTTKADYDLLNPLLEKHKAMHGTIKFFIEIDELNYTAKALWEDFKMGLHYWSDIKTVAIVTDKEWLEKSIEAFSLIIPGIKTKGFELHERQKALDWLKGLEK</sequence>
<protein>
    <submittedName>
        <fullName evidence="1">STAS/SEC14 domain-containing protein</fullName>
    </submittedName>
</protein>
<dbReference type="InterPro" id="IPR021866">
    <property type="entry name" value="SpoIIAA-like"/>
</dbReference>
<dbReference type="Gene3D" id="3.40.50.10600">
    <property type="entry name" value="SpoIIaa-like domains"/>
    <property type="match status" value="1"/>
</dbReference>
<dbReference type="EMBL" id="JAIRBA010000007">
    <property type="protein sequence ID" value="MCG2418467.1"/>
    <property type="molecule type" value="Genomic_DNA"/>
</dbReference>